<evidence type="ECO:0000256" key="1">
    <source>
        <dbReference type="SAM" id="Coils"/>
    </source>
</evidence>
<dbReference type="RefSeq" id="WP_380718811.1">
    <property type="nucleotide sequence ID" value="NZ_JBHSGI010000024.1"/>
</dbReference>
<evidence type="ECO:0000313" key="3">
    <source>
        <dbReference type="EMBL" id="MFC4670132.1"/>
    </source>
</evidence>
<keyword evidence="1" id="KW-0175">Coiled coil</keyword>
<comment type="caution">
    <text evidence="3">The sequence shown here is derived from an EMBL/GenBank/DDBJ whole genome shotgun (WGS) entry which is preliminary data.</text>
</comment>
<feature type="coiled-coil region" evidence="1">
    <location>
        <begin position="17"/>
        <end position="44"/>
    </location>
</feature>
<keyword evidence="4" id="KW-1185">Reference proteome</keyword>
<gene>
    <name evidence="3" type="ORF">ACFO5X_16330</name>
</gene>
<feature type="compositionally biased region" description="Low complexity" evidence="2">
    <location>
        <begin position="154"/>
        <end position="167"/>
    </location>
</feature>
<dbReference type="EMBL" id="JBHSGI010000024">
    <property type="protein sequence ID" value="MFC4670132.1"/>
    <property type="molecule type" value="Genomic_DNA"/>
</dbReference>
<organism evidence="3 4">
    <name type="scientific">Seohaeicola nanhaiensis</name>
    <dbReference type="NCBI Taxonomy" id="1387282"/>
    <lineage>
        <taxon>Bacteria</taxon>
        <taxon>Pseudomonadati</taxon>
        <taxon>Pseudomonadota</taxon>
        <taxon>Alphaproteobacteria</taxon>
        <taxon>Rhodobacterales</taxon>
        <taxon>Roseobacteraceae</taxon>
        <taxon>Seohaeicola</taxon>
    </lineage>
</organism>
<protein>
    <submittedName>
        <fullName evidence="3">DUF3306 domain-containing protein</fullName>
    </submittedName>
</protein>
<feature type="region of interest" description="Disordered" evidence="2">
    <location>
        <begin position="154"/>
        <end position="194"/>
    </location>
</feature>
<evidence type="ECO:0000313" key="4">
    <source>
        <dbReference type="Proteomes" id="UP001595973"/>
    </source>
</evidence>
<proteinExistence type="predicted"/>
<dbReference type="Proteomes" id="UP001595973">
    <property type="component" value="Unassembled WGS sequence"/>
</dbReference>
<name>A0ABV9KJ42_9RHOB</name>
<accession>A0ABV9KJ42</accession>
<reference evidence="4" key="1">
    <citation type="journal article" date="2019" name="Int. J. Syst. Evol. Microbiol.">
        <title>The Global Catalogue of Microorganisms (GCM) 10K type strain sequencing project: providing services to taxonomists for standard genome sequencing and annotation.</title>
        <authorList>
            <consortium name="The Broad Institute Genomics Platform"/>
            <consortium name="The Broad Institute Genome Sequencing Center for Infectious Disease"/>
            <person name="Wu L."/>
            <person name="Ma J."/>
        </authorList>
    </citation>
    <scope>NUCLEOTIDE SEQUENCE [LARGE SCALE GENOMIC DNA]</scope>
    <source>
        <strain evidence="4">CGMCC 4.7283</strain>
    </source>
</reference>
<evidence type="ECO:0000256" key="2">
    <source>
        <dbReference type="SAM" id="MobiDB-lite"/>
    </source>
</evidence>
<dbReference type="Pfam" id="PF11748">
    <property type="entry name" value="DUF3306"/>
    <property type="match status" value="1"/>
</dbReference>
<sequence>MNAPRDFWSRRRAAVEAETEAERKAEAERALAAEMAELEERSDAEILAELDLPDPDTLKSGDDVIAFMARAVPERIRRRALRKLWRLNPVLANLDGLNDYDGDYTAVSDAPVLTTYQVGKGLLAHVQEMARQAEAETQVAVADDPAVEIEPVVVEEPAAEPEAPQADVETDPPVRAPRRMRFAFDTVPQRGEAS</sequence>
<dbReference type="InterPro" id="IPR021735">
    <property type="entry name" value="DUF3306"/>
</dbReference>